<name>A0A0C2XL79_HEBCY</name>
<organism evidence="2 3">
    <name type="scientific">Hebeloma cylindrosporum</name>
    <dbReference type="NCBI Taxonomy" id="76867"/>
    <lineage>
        <taxon>Eukaryota</taxon>
        <taxon>Fungi</taxon>
        <taxon>Dikarya</taxon>
        <taxon>Basidiomycota</taxon>
        <taxon>Agaricomycotina</taxon>
        <taxon>Agaricomycetes</taxon>
        <taxon>Agaricomycetidae</taxon>
        <taxon>Agaricales</taxon>
        <taxon>Agaricineae</taxon>
        <taxon>Hymenogastraceae</taxon>
        <taxon>Hebeloma</taxon>
    </lineage>
</organism>
<feature type="transmembrane region" description="Helical" evidence="1">
    <location>
        <begin position="21"/>
        <end position="40"/>
    </location>
</feature>
<evidence type="ECO:0000313" key="2">
    <source>
        <dbReference type="EMBL" id="KIM38498.1"/>
    </source>
</evidence>
<keyword evidence="1" id="KW-0812">Transmembrane</keyword>
<dbReference type="EMBL" id="KN831790">
    <property type="protein sequence ID" value="KIM38498.1"/>
    <property type="molecule type" value="Genomic_DNA"/>
</dbReference>
<dbReference type="Proteomes" id="UP000053424">
    <property type="component" value="Unassembled WGS sequence"/>
</dbReference>
<evidence type="ECO:0000256" key="1">
    <source>
        <dbReference type="SAM" id="Phobius"/>
    </source>
</evidence>
<reference evidence="2 3" key="1">
    <citation type="submission" date="2014-04" db="EMBL/GenBank/DDBJ databases">
        <authorList>
            <consortium name="DOE Joint Genome Institute"/>
            <person name="Kuo A."/>
            <person name="Gay G."/>
            <person name="Dore J."/>
            <person name="Kohler A."/>
            <person name="Nagy L.G."/>
            <person name="Floudas D."/>
            <person name="Copeland A."/>
            <person name="Barry K.W."/>
            <person name="Cichocki N."/>
            <person name="Veneault-Fourrey C."/>
            <person name="LaButti K."/>
            <person name="Lindquist E.A."/>
            <person name="Lipzen A."/>
            <person name="Lundell T."/>
            <person name="Morin E."/>
            <person name="Murat C."/>
            <person name="Sun H."/>
            <person name="Tunlid A."/>
            <person name="Henrissat B."/>
            <person name="Grigoriev I.V."/>
            <person name="Hibbett D.S."/>
            <person name="Martin F."/>
            <person name="Nordberg H.P."/>
            <person name="Cantor M.N."/>
            <person name="Hua S.X."/>
        </authorList>
    </citation>
    <scope>NUCLEOTIDE SEQUENCE [LARGE SCALE GENOMIC DNA]</scope>
    <source>
        <strain evidence="3">h7</strain>
    </source>
</reference>
<dbReference type="AlphaFoldDB" id="A0A0C2XL79"/>
<keyword evidence="1" id="KW-0472">Membrane</keyword>
<reference evidence="3" key="2">
    <citation type="submission" date="2015-01" db="EMBL/GenBank/DDBJ databases">
        <title>Evolutionary Origins and Diversification of the Mycorrhizal Mutualists.</title>
        <authorList>
            <consortium name="DOE Joint Genome Institute"/>
            <consortium name="Mycorrhizal Genomics Consortium"/>
            <person name="Kohler A."/>
            <person name="Kuo A."/>
            <person name="Nagy L.G."/>
            <person name="Floudas D."/>
            <person name="Copeland A."/>
            <person name="Barry K.W."/>
            <person name="Cichocki N."/>
            <person name="Veneault-Fourrey C."/>
            <person name="LaButti K."/>
            <person name="Lindquist E.A."/>
            <person name="Lipzen A."/>
            <person name="Lundell T."/>
            <person name="Morin E."/>
            <person name="Murat C."/>
            <person name="Riley R."/>
            <person name="Ohm R."/>
            <person name="Sun H."/>
            <person name="Tunlid A."/>
            <person name="Henrissat B."/>
            <person name="Grigoriev I.V."/>
            <person name="Hibbett D.S."/>
            <person name="Martin F."/>
        </authorList>
    </citation>
    <scope>NUCLEOTIDE SEQUENCE [LARGE SCALE GENOMIC DNA]</scope>
    <source>
        <strain evidence="3">h7</strain>
    </source>
</reference>
<gene>
    <name evidence="2" type="ORF">M413DRAFT_447726</name>
</gene>
<sequence length="108" mass="11875">MSQRLGALTDRAFIAWVVREYLLVVCISYVMVTIAFLLLFSTPMPEALSSIILLQVICAFTAAVFAISGFIYAIARFSSSRSEIIEDAASEDTNLVYPETKKATVDVV</sequence>
<keyword evidence="3" id="KW-1185">Reference proteome</keyword>
<evidence type="ECO:0000313" key="3">
    <source>
        <dbReference type="Proteomes" id="UP000053424"/>
    </source>
</evidence>
<keyword evidence="1" id="KW-1133">Transmembrane helix</keyword>
<dbReference type="HOGENOM" id="CLU_2197300_0_0_1"/>
<dbReference type="OrthoDB" id="10314147at2759"/>
<protein>
    <submittedName>
        <fullName evidence="2">Uncharacterized protein</fullName>
    </submittedName>
</protein>
<accession>A0A0C2XL79</accession>
<proteinExistence type="predicted"/>
<feature type="transmembrane region" description="Helical" evidence="1">
    <location>
        <begin position="52"/>
        <end position="75"/>
    </location>
</feature>